<dbReference type="Pfam" id="PF13577">
    <property type="entry name" value="SnoaL_4"/>
    <property type="match status" value="1"/>
</dbReference>
<sequence length="167" mass="18719">MSGPSYAQDRAEIEDLMARYLFAMDWADYEAYAAMFTEHGELEYARGTAKGRAAIGESVRAFKAAIGQIYTDSHGKPAILRHILAQTVIRVEGDRAFAVALWWEMANDGPGDKPKAGTFGTYEDELVRQDGRWLFAKRRILNEFLDGRATGETNPVRLLDLRAEASR</sequence>
<evidence type="ECO:0000313" key="2">
    <source>
        <dbReference type="EMBL" id="WEK45825.1"/>
    </source>
</evidence>
<reference evidence="2" key="1">
    <citation type="submission" date="2023-03" db="EMBL/GenBank/DDBJ databases">
        <title>Andean soil-derived lignocellulolytic bacterial consortium as a source of novel taxa and putative plastic-active enzymes.</title>
        <authorList>
            <person name="Diaz-Garcia L."/>
            <person name="Chuvochina M."/>
            <person name="Feuerriegel G."/>
            <person name="Bunk B."/>
            <person name="Sproer C."/>
            <person name="Streit W.R."/>
            <person name="Rodriguez L.M."/>
            <person name="Overmann J."/>
            <person name="Jimenez D.J."/>
        </authorList>
    </citation>
    <scope>NUCLEOTIDE SEQUENCE</scope>
    <source>
        <strain evidence="2">MAG 26</strain>
    </source>
</reference>
<organism evidence="2 3">
    <name type="scientific">Candidatus Andeanibacterium colombiense</name>
    <dbReference type="NCBI Taxonomy" id="3121345"/>
    <lineage>
        <taxon>Bacteria</taxon>
        <taxon>Pseudomonadati</taxon>
        <taxon>Pseudomonadota</taxon>
        <taxon>Alphaproteobacteria</taxon>
        <taxon>Sphingomonadales</taxon>
        <taxon>Sphingomonadaceae</taxon>
        <taxon>Candidatus Andeanibacterium</taxon>
    </lineage>
</organism>
<dbReference type="Gene3D" id="3.10.450.50">
    <property type="match status" value="1"/>
</dbReference>
<dbReference type="Proteomes" id="UP001218362">
    <property type="component" value="Chromosome"/>
</dbReference>
<accession>A0AAJ5X1C7</accession>
<evidence type="ECO:0000259" key="1">
    <source>
        <dbReference type="Pfam" id="PF13577"/>
    </source>
</evidence>
<dbReference type="KEGG" id="acob:P0Y56_12410"/>
<dbReference type="InterPro" id="IPR032710">
    <property type="entry name" value="NTF2-like_dom_sf"/>
</dbReference>
<evidence type="ECO:0000313" key="3">
    <source>
        <dbReference type="Proteomes" id="UP001218362"/>
    </source>
</evidence>
<dbReference type="EMBL" id="CP119316">
    <property type="protein sequence ID" value="WEK45825.1"/>
    <property type="molecule type" value="Genomic_DNA"/>
</dbReference>
<gene>
    <name evidence="2" type="ORF">P0Y56_12410</name>
</gene>
<dbReference type="AlphaFoldDB" id="A0AAJ5X1C7"/>
<protein>
    <submittedName>
        <fullName evidence="2">Nuclear transport factor 2 family protein</fullName>
    </submittedName>
</protein>
<feature type="domain" description="SnoaL-like" evidence="1">
    <location>
        <begin position="7"/>
        <end position="139"/>
    </location>
</feature>
<dbReference type="SUPFAM" id="SSF54427">
    <property type="entry name" value="NTF2-like"/>
    <property type="match status" value="1"/>
</dbReference>
<name>A0AAJ5X1C7_9SPHN</name>
<proteinExistence type="predicted"/>
<dbReference type="InterPro" id="IPR037401">
    <property type="entry name" value="SnoaL-like"/>
</dbReference>
<dbReference type="CDD" id="cd00531">
    <property type="entry name" value="NTF2_like"/>
    <property type="match status" value="1"/>
</dbReference>